<proteinExistence type="predicted"/>
<evidence type="ECO:0000313" key="3">
    <source>
        <dbReference type="EMBL" id="PQJ12003.1"/>
    </source>
</evidence>
<dbReference type="InterPro" id="IPR021309">
    <property type="entry name" value="YgaP-like_TM"/>
</dbReference>
<comment type="caution">
    <text evidence="3">The sequence shown here is derived from an EMBL/GenBank/DDBJ whole genome shotgun (WGS) entry which is preliminary data.</text>
</comment>
<evidence type="ECO:0000259" key="2">
    <source>
        <dbReference type="Pfam" id="PF11127"/>
    </source>
</evidence>
<gene>
    <name evidence="3" type="ORF">CJD36_009445</name>
</gene>
<dbReference type="RefSeq" id="WP_105038882.1">
    <property type="nucleotide sequence ID" value="NZ_PPSL01000002.1"/>
</dbReference>
<evidence type="ECO:0000256" key="1">
    <source>
        <dbReference type="SAM" id="Phobius"/>
    </source>
</evidence>
<name>A0A2S7SYH8_9BACT</name>
<keyword evidence="1" id="KW-0472">Membrane</keyword>
<organism evidence="3 4">
    <name type="scientific">Flavipsychrobacter stenotrophus</name>
    <dbReference type="NCBI Taxonomy" id="2077091"/>
    <lineage>
        <taxon>Bacteria</taxon>
        <taxon>Pseudomonadati</taxon>
        <taxon>Bacteroidota</taxon>
        <taxon>Chitinophagia</taxon>
        <taxon>Chitinophagales</taxon>
        <taxon>Chitinophagaceae</taxon>
        <taxon>Flavipsychrobacter</taxon>
    </lineage>
</organism>
<reference evidence="3 4" key="1">
    <citation type="submission" date="2018-01" db="EMBL/GenBank/DDBJ databases">
        <title>A novel member of the phylum Bacteroidetes isolated from glacier ice.</title>
        <authorList>
            <person name="Liu Q."/>
            <person name="Xin Y.-H."/>
        </authorList>
    </citation>
    <scope>NUCLEOTIDE SEQUENCE [LARGE SCALE GENOMIC DNA]</scope>
    <source>
        <strain evidence="3 4">RB1R16</strain>
    </source>
</reference>
<feature type="transmembrane region" description="Helical" evidence="1">
    <location>
        <begin position="12"/>
        <end position="29"/>
    </location>
</feature>
<keyword evidence="1" id="KW-0812">Transmembrane</keyword>
<sequence length="68" mass="7352">MIKNMGSADRIIRVIIAMVVIALYFAHIITGTAAAVLLVLAGIFLLTSFISTCPLYLPFGINTRGKKK</sequence>
<dbReference type="Proteomes" id="UP000239872">
    <property type="component" value="Unassembled WGS sequence"/>
</dbReference>
<protein>
    <submittedName>
        <fullName evidence="3">DUF2892 domain-containing protein</fullName>
    </submittedName>
</protein>
<feature type="domain" description="Inner membrane protein YgaP-like transmembrane" evidence="2">
    <location>
        <begin position="1"/>
        <end position="66"/>
    </location>
</feature>
<dbReference type="EMBL" id="PPSL01000002">
    <property type="protein sequence ID" value="PQJ12003.1"/>
    <property type="molecule type" value="Genomic_DNA"/>
</dbReference>
<accession>A0A2S7SYH8</accession>
<keyword evidence="4" id="KW-1185">Reference proteome</keyword>
<evidence type="ECO:0000313" key="4">
    <source>
        <dbReference type="Proteomes" id="UP000239872"/>
    </source>
</evidence>
<dbReference type="AlphaFoldDB" id="A0A2S7SYH8"/>
<feature type="transmembrane region" description="Helical" evidence="1">
    <location>
        <begin position="35"/>
        <end position="59"/>
    </location>
</feature>
<dbReference type="Pfam" id="PF11127">
    <property type="entry name" value="YgaP-like_TM"/>
    <property type="match status" value="1"/>
</dbReference>
<keyword evidence="1" id="KW-1133">Transmembrane helix</keyword>